<dbReference type="EMBL" id="JBAWKS010000001">
    <property type="protein sequence ID" value="MEI4548912.1"/>
    <property type="molecule type" value="Genomic_DNA"/>
</dbReference>
<feature type="chain" id="PRO_5046237718" evidence="1">
    <location>
        <begin position="22"/>
        <end position="221"/>
    </location>
</feature>
<keyword evidence="3" id="KW-1185">Reference proteome</keyword>
<accession>A0ABU8EPL9</accession>
<comment type="caution">
    <text evidence="2">The sequence shown here is derived from an EMBL/GenBank/DDBJ whole genome shotgun (WGS) entry which is preliminary data.</text>
</comment>
<feature type="signal peptide" evidence="1">
    <location>
        <begin position="1"/>
        <end position="21"/>
    </location>
</feature>
<dbReference type="Pfam" id="PF03922">
    <property type="entry name" value="OmpW"/>
    <property type="match status" value="1"/>
</dbReference>
<dbReference type="Proteomes" id="UP001382455">
    <property type="component" value="Unassembled WGS sequence"/>
</dbReference>
<dbReference type="SUPFAM" id="SSF56925">
    <property type="entry name" value="OMPA-like"/>
    <property type="match status" value="1"/>
</dbReference>
<dbReference type="InterPro" id="IPR011250">
    <property type="entry name" value="OMP/PagP_B-barrel"/>
</dbReference>
<sequence>MKKLLTTALLTSGLIAAPAMAKLSVNVGAINVNPDSGTSYLNEIPTAGVSVDSNTQLGITFDYAINDNWVVELVAATPFSHDISGEGKIGDLAIGGASIGSTKHLPPSLFAQYHFGSAGDKFRAFVGAGVNYTIFFDSEAGADLKAVLGTDDVKLELSNSFGLAGQVGANYMINEKWGIHAMASYIDIDTDAEVFAGGNKVLTSDVAIDPFVFMLGAKYKF</sequence>
<gene>
    <name evidence="2" type="ORF">WAE96_04190</name>
</gene>
<organism evidence="2 3">
    <name type="scientific">Pseudoalteromonas spongiae</name>
    <dbReference type="NCBI Taxonomy" id="298657"/>
    <lineage>
        <taxon>Bacteria</taxon>
        <taxon>Pseudomonadati</taxon>
        <taxon>Pseudomonadota</taxon>
        <taxon>Gammaproteobacteria</taxon>
        <taxon>Alteromonadales</taxon>
        <taxon>Pseudoalteromonadaceae</taxon>
        <taxon>Pseudoalteromonas</taxon>
    </lineage>
</organism>
<name>A0ABU8EPL9_9GAMM</name>
<evidence type="ECO:0000313" key="3">
    <source>
        <dbReference type="Proteomes" id="UP001382455"/>
    </source>
</evidence>
<dbReference type="PANTHER" id="PTHR36920">
    <property type="match status" value="1"/>
</dbReference>
<evidence type="ECO:0000256" key="1">
    <source>
        <dbReference type="SAM" id="SignalP"/>
    </source>
</evidence>
<keyword evidence="1" id="KW-0732">Signal</keyword>
<protein>
    <submittedName>
        <fullName evidence="2">OmpW family outer membrane protein</fullName>
    </submittedName>
</protein>
<proteinExistence type="predicted"/>
<dbReference type="Gene3D" id="2.40.160.20">
    <property type="match status" value="1"/>
</dbReference>
<dbReference type="PANTHER" id="PTHR36920:SF1">
    <property type="entry name" value="OUTER MEMBRANE PROTEIN W"/>
    <property type="match status" value="1"/>
</dbReference>
<dbReference type="InterPro" id="IPR005618">
    <property type="entry name" value="OMPW"/>
</dbReference>
<evidence type="ECO:0000313" key="2">
    <source>
        <dbReference type="EMBL" id="MEI4548912.1"/>
    </source>
</evidence>
<reference evidence="2 3" key="1">
    <citation type="submission" date="2023-12" db="EMBL/GenBank/DDBJ databases">
        <title>Friends and Foes: Symbiotic and Algicidal bacterial influence on Karenia brevis blooms.</title>
        <authorList>
            <person name="Fei C."/>
            <person name="Mohamed A.R."/>
            <person name="Booker A."/>
            <person name="Arshad M."/>
            <person name="Klass S."/>
            <person name="Ahn S."/>
            <person name="Gilbert P.M."/>
            <person name="Heil C.A."/>
            <person name="Martinez J.M."/>
            <person name="Amin S.A."/>
        </authorList>
    </citation>
    <scope>NUCLEOTIDE SEQUENCE [LARGE SCALE GENOMIC DNA]</scope>
    <source>
        <strain evidence="2 3">CE15</strain>
    </source>
</reference>
<dbReference type="RefSeq" id="WP_010560663.1">
    <property type="nucleotide sequence ID" value="NZ_CP023398.1"/>
</dbReference>